<name>A0A5B8UX77_9SPHI</name>
<dbReference type="KEGG" id="mgin:FRZ54_10195"/>
<comment type="similarity">
    <text evidence="2">Belongs to the outer membrane factor (OMF) (TC 1.B.17) family.</text>
</comment>
<accession>A0A5B8UX77</accession>
<keyword evidence="10" id="KW-1185">Reference proteome</keyword>
<keyword evidence="8" id="KW-0732">Signal</keyword>
<keyword evidence="6" id="KW-0472">Membrane</keyword>
<evidence type="ECO:0000256" key="1">
    <source>
        <dbReference type="ARBA" id="ARBA00004442"/>
    </source>
</evidence>
<protein>
    <submittedName>
        <fullName evidence="9">TolC family protein</fullName>
    </submittedName>
</protein>
<dbReference type="PANTHER" id="PTHR30026:SF20">
    <property type="entry name" value="OUTER MEMBRANE PROTEIN TOLC"/>
    <property type="match status" value="1"/>
</dbReference>
<evidence type="ECO:0000256" key="3">
    <source>
        <dbReference type="ARBA" id="ARBA00022448"/>
    </source>
</evidence>
<dbReference type="InterPro" id="IPR051906">
    <property type="entry name" value="TolC-like"/>
</dbReference>
<dbReference type="RefSeq" id="WP_147031507.1">
    <property type="nucleotide sequence ID" value="NZ_CP042436.1"/>
</dbReference>
<dbReference type="GO" id="GO:0015288">
    <property type="term" value="F:porin activity"/>
    <property type="evidence" value="ECO:0007669"/>
    <property type="project" value="TreeGrafter"/>
</dbReference>
<dbReference type="Pfam" id="PF02321">
    <property type="entry name" value="OEP"/>
    <property type="match status" value="2"/>
</dbReference>
<organism evidence="9 10">
    <name type="scientific">Mucilaginibacter ginsenosidivorans</name>
    <dbReference type="NCBI Taxonomy" id="398053"/>
    <lineage>
        <taxon>Bacteria</taxon>
        <taxon>Pseudomonadati</taxon>
        <taxon>Bacteroidota</taxon>
        <taxon>Sphingobacteriia</taxon>
        <taxon>Sphingobacteriales</taxon>
        <taxon>Sphingobacteriaceae</taxon>
        <taxon>Mucilaginibacter</taxon>
    </lineage>
</organism>
<keyword evidence="5" id="KW-0812">Transmembrane</keyword>
<feature type="chain" id="PRO_5022886298" evidence="8">
    <location>
        <begin position="27"/>
        <end position="482"/>
    </location>
</feature>
<evidence type="ECO:0000256" key="8">
    <source>
        <dbReference type="SAM" id="SignalP"/>
    </source>
</evidence>
<gene>
    <name evidence="9" type="ORF">FRZ54_10195</name>
</gene>
<dbReference type="Proteomes" id="UP000321479">
    <property type="component" value="Chromosome"/>
</dbReference>
<dbReference type="InterPro" id="IPR003423">
    <property type="entry name" value="OMP_efflux"/>
</dbReference>
<proteinExistence type="inferred from homology"/>
<evidence type="ECO:0000313" key="9">
    <source>
        <dbReference type="EMBL" id="QEC62931.1"/>
    </source>
</evidence>
<evidence type="ECO:0000313" key="10">
    <source>
        <dbReference type="Proteomes" id="UP000321479"/>
    </source>
</evidence>
<comment type="subcellular location">
    <subcellularLocation>
        <location evidence="1">Cell outer membrane</location>
    </subcellularLocation>
</comment>
<evidence type="ECO:0000256" key="4">
    <source>
        <dbReference type="ARBA" id="ARBA00022452"/>
    </source>
</evidence>
<keyword evidence="4" id="KW-1134">Transmembrane beta strand</keyword>
<evidence type="ECO:0000256" key="7">
    <source>
        <dbReference type="ARBA" id="ARBA00023237"/>
    </source>
</evidence>
<evidence type="ECO:0000256" key="6">
    <source>
        <dbReference type="ARBA" id="ARBA00023136"/>
    </source>
</evidence>
<keyword evidence="7" id="KW-0998">Cell outer membrane</keyword>
<evidence type="ECO:0000256" key="2">
    <source>
        <dbReference type="ARBA" id="ARBA00007613"/>
    </source>
</evidence>
<dbReference type="AlphaFoldDB" id="A0A5B8UX77"/>
<reference evidence="9 10" key="1">
    <citation type="journal article" date="2017" name="Curr. Microbiol.">
        <title>Mucilaginibacter ginsenosidivorans sp. nov., Isolated from Soil of Ginseng Field.</title>
        <authorList>
            <person name="Kim M.M."/>
            <person name="Siddiqi M.Z."/>
            <person name="Im W.T."/>
        </authorList>
    </citation>
    <scope>NUCLEOTIDE SEQUENCE [LARGE SCALE GENOMIC DNA]</scope>
    <source>
        <strain evidence="9 10">Gsoil 3017</strain>
    </source>
</reference>
<dbReference type="GO" id="GO:0009279">
    <property type="term" value="C:cell outer membrane"/>
    <property type="evidence" value="ECO:0007669"/>
    <property type="project" value="UniProtKB-SubCell"/>
</dbReference>
<dbReference type="GO" id="GO:1990281">
    <property type="term" value="C:efflux pump complex"/>
    <property type="evidence" value="ECO:0007669"/>
    <property type="project" value="TreeGrafter"/>
</dbReference>
<dbReference type="PANTHER" id="PTHR30026">
    <property type="entry name" value="OUTER MEMBRANE PROTEIN TOLC"/>
    <property type="match status" value="1"/>
</dbReference>
<dbReference type="GO" id="GO:0015562">
    <property type="term" value="F:efflux transmembrane transporter activity"/>
    <property type="evidence" value="ECO:0007669"/>
    <property type="project" value="InterPro"/>
</dbReference>
<dbReference type="EMBL" id="CP042436">
    <property type="protein sequence ID" value="QEC62931.1"/>
    <property type="molecule type" value="Genomic_DNA"/>
</dbReference>
<dbReference type="SUPFAM" id="SSF56954">
    <property type="entry name" value="Outer membrane efflux proteins (OEP)"/>
    <property type="match status" value="1"/>
</dbReference>
<sequence>MNVTIIKKWALAVLVIAAGSTFRANAQEVISLQKAVDLALDRNLTIKQAKFTESLAAEDLKQSKYNLLPSASASPTAGWGFGRSPVSGNYAYVNQTVFNVNGSATVQFTLFQGGQLRNQILQNKLLLDVDKTSTAKIKNDLVLNVVTDYLQILTNQDLVTAAQQQIDIAKITLDRTQQSFDAGNLSLADLSQAKAGLSTAEYNLTTAQNQLDLSILVLKQYMEMDPNTGIKVERPDISKLNDIKTAYDPNEVIKTALSVNPDVKLAETQQQSYAQAIKVARGNYYPSISLIGNLNSYYSSAQQSFRLLGGTTPETQTIGVVDGTGQLVKTQFPVSSPIYGYYSFGNQFKDNFNQFVGVSLQIPIFNHFSARTSVSKAKLSYENAQVATQLAKNNLSKTITQAVLDLNAAVRRYASAQQTYQADKDAFNVMQERYNVGLVNSLDYNTSLTNYNKAQNDMIEAKYEVVFRSKVIDYYLGNTITL</sequence>
<feature type="signal peptide" evidence="8">
    <location>
        <begin position="1"/>
        <end position="26"/>
    </location>
</feature>
<keyword evidence="3" id="KW-0813">Transport</keyword>
<dbReference type="OrthoDB" id="9811587at2"/>
<evidence type="ECO:0000256" key="5">
    <source>
        <dbReference type="ARBA" id="ARBA00022692"/>
    </source>
</evidence>
<dbReference type="Gene3D" id="1.20.1600.10">
    <property type="entry name" value="Outer membrane efflux proteins (OEP)"/>
    <property type="match status" value="1"/>
</dbReference>